<accession>A0ABS7UWP6</accession>
<dbReference type="PANTHER" id="PTHR36838:SF1">
    <property type="entry name" value="SLR1864 PROTEIN"/>
    <property type="match status" value="1"/>
</dbReference>
<comment type="subcellular location">
    <subcellularLocation>
        <location evidence="1">Cell membrane</location>
        <topology evidence="1">Multi-pass membrane protein</topology>
    </subcellularLocation>
</comment>
<dbReference type="InterPro" id="IPR004776">
    <property type="entry name" value="Mem_transp_PIN-like"/>
</dbReference>
<keyword evidence="3" id="KW-0813">Transport</keyword>
<feature type="transmembrane region" description="Helical" evidence="8">
    <location>
        <begin position="6"/>
        <end position="21"/>
    </location>
</feature>
<evidence type="ECO:0000256" key="2">
    <source>
        <dbReference type="ARBA" id="ARBA00010145"/>
    </source>
</evidence>
<evidence type="ECO:0000256" key="1">
    <source>
        <dbReference type="ARBA" id="ARBA00004651"/>
    </source>
</evidence>
<feature type="transmembrane region" description="Helical" evidence="8">
    <location>
        <begin position="189"/>
        <end position="209"/>
    </location>
</feature>
<keyword evidence="4" id="KW-1003">Cell membrane</keyword>
<comment type="caution">
    <text evidence="9">The sequence shown here is derived from an EMBL/GenBank/DDBJ whole genome shotgun (WGS) entry which is preliminary data.</text>
</comment>
<dbReference type="Pfam" id="PF03547">
    <property type="entry name" value="Mem_trans"/>
    <property type="match status" value="1"/>
</dbReference>
<feature type="transmembrane region" description="Helical" evidence="8">
    <location>
        <begin position="280"/>
        <end position="299"/>
    </location>
</feature>
<dbReference type="Gene3D" id="1.20.1530.20">
    <property type="match status" value="1"/>
</dbReference>
<gene>
    <name evidence="9" type="ORF">K9V48_19360</name>
</gene>
<sequence>MEFIIIVLPAFLIFVIGYIGQKKLTIDRKSVSTTALYLMSPFLAFRTFYTNDLTYDYLHIIMFCVTLCVALLLLTLLIGRVKKLQQSMISAMILSGVFMNSGNYGVPIILFAFGSVGFDYAVIMMVIQSLLMNTIGLYYAARGSKETNSIKESLKKVAKMPVIYGAASGLIFQLSGLKIPSFFMQSIDLIANAAIPTVMLVLGMQLATLSRKDVKLGEISSIIIIRAVISPVFAYLIIMMFSIEGLLAKTLIVLAAMPTAANTTMYALQYNTEPDFVSSSTLITTLLSIVTVPIMLMLVS</sequence>
<evidence type="ECO:0000256" key="6">
    <source>
        <dbReference type="ARBA" id="ARBA00022989"/>
    </source>
</evidence>
<comment type="similarity">
    <text evidence="2">Belongs to the auxin efflux carrier (TC 2.A.69) family.</text>
</comment>
<reference evidence="9" key="1">
    <citation type="submission" date="2024-05" db="EMBL/GenBank/DDBJ databases">
        <title>Metabacillus sp. nov., isolated from the rhizosphere soil of tomato plants.</title>
        <authorList>
            <person name="Ma R."/>
        </authorList>
    </citation>
    <scope>NUCLEOTIDE SEQUENCE</scope>
    <source>
        <strain evidence="9">DBTR6</strain>
    </source>
</reference>
<evidence type="ECO:0000256" key="3">
    <source>
        <dbReference type="ARBA" id="ARBA00022448"/>
    </source>
</evidence>
<dbReference type="EMBL" id="JAIQUM010000053">
    <property type="protein sequence ID" value="MBZ5752349.1"/>
    <property type="molecule type" value="Genomic_DNA"/>
</dbReference>
<dbReference type="RefSeq" id="WP_224140805.1">
    <property type="nucleotide sequence ID" value="NZ_JAIQUM010000053.1"/>
</dbReference>
<keyword evidence="10" id="KW-1185">Reference proteome</keyword>
<dbReference type="Proteomes" id="UP001165287">
    <property type="component" value="Unassembled WGS sequence"/>
</dbReference>
<dbReference type="PANTHER" id="PTHR36838">
    <property type="entry name" value="AUXIN EFFLUX CARRIER FAMILY PROTEIN"/>
    <property type="match status" value="1"/>
</dbReference>
<name>A0ABS7UWP6_9BACI</name>
<feature type="transmembrane region" description="Helical" evidence="8">
    <location>
        <begin position="221"/>
        <end position="241"/>
    </location>
</feature>
<evidence type="ECO:0000313" key="10">
    <source>
        <dbReference type="Proteomes" id="UP001165287"/>
    </source>
</evidence>
<evidence type="ECO:0000256" key="4">
    <source>
        <dbReference type="ARBA" id="ARBA00022475"/>
    </source>
</evidence>
<feature type="transmembrane region" description="Helical" evidence="8">
    <location>
        <begin position="120"/>
        <end position="141"/>
    </location>
</feature>
<feature type="transmembrane region" description="Helical" evidence="8">
    <location>
        <begin position="162"/>
        <end position="183"/>
    </location>
</feature>
<organism evidence="9 10">
    <name type="scientific">Metabacillus rhizolycopersici</name>
    <dbReference type="NCBI Taxonomy" id="2875709"/>
    <lineage>
        <taxon>Bacteria</taxon>
        <taxon>Bacillati</taxon>
        <taxon>Bacillota</taxon>
        <taxon>Bacilli</taxon>
        <taxon>Bacillales</taxon>
        <taxon>Bacillaceae</taxon>
        <taxon>Metabacillus</taxon>
    </lineage>
</organism>
<feature type="transmembrane region" description="Helical" evidence="8">
    <location>
        <begin position="247"/>
        <end position="268"/>
    </location>
</feature>
<feature type="transmembrane region" description="Helical" evidence="8">
    <location>
        <begin position="91"/>
        <end position="114"/>
    </location>
</feature>
<dbReference type="InterPro" id="IPR038770">
    <property type="entry name" value="Na+/solute_symporter_sf"/>
</dbReference>
<evidence type="ECO:0000313" key="9">
    <source>
        <dbReference type="EMBL" id="MBZ5752349.1"/>
    </source>
</evidence>
<evidence type="ECO:0000256" key="7">
    <source>
        <dbReference type="ARBA" id="ARBA00023136"/>
    </source>
</evidence>
<evidence type="ECO:0000256" key="5">
    <source>
        <dbReference type="ARBA" id="ARBA00022692"/>
    </source>
</evidence>
<evidence type="ECO:0000256" key="8">
    <source>
        <dbReference type="SAM" id="Phobius"/>
    </source>
</evidence>
<feature type="transmembrane region" description="Helical" evidence="8">
    <location>
        <begin position="57"/>
        <end position="79"/>
    </location>
</feature>
<proteinExistence type="inferred from homology"/>
<protein>
    <submittedName>
        <fullName evidence="9">AEC family transporter</fullName>
    </submittedName>
</protein>
<keyword evidence="7 8" id="KW-0472">Membrane</keyword>
<keyword evidence="6 8" id="KW-1133">Transmembrane helix</keyword>
<keyword evidence="5 8" id="KW-0812">Transmembrane</keyword>